<sequence>MGYYMNKLVGIAKRQGHLIYCKDSSDTCKSKATAMIACDDHSSPPKSKLTTMHNRAASSLPLIETDLATAHLVAGAAACACAPVTPAAASARHDTVHPRLGLLPERGRLEPITLSAGSREALAALLGALLRALVVALGSLDALSLPGSAIALGGPHARVLSVRVRPRLLRAVIDVRSAFVGGTATPPVLRGLPCRRHAGLLLGHNDGVHVLLHDVQYF</sequence>
<dbReference type="Proteomes" id="UP000053611">
    <property type="component" value="Unassembled WGS sequence"/>
</dbReference>
<protein>
    <submittedName>
        <fullName evidence="1">Uncharacterized protein</fullName>
    </submittedName>
</protein>
<evidence type="ECO:0000313" key="1">
    <source>
        <dbReference type="EMBL" id="KLT40533.1"/>
    </source>
</evidence>
<accession>A0A0J0XHJ5</accession>
<reference evidence="1 2" key="1">
    <citation type="submission" date="2015-03" db="EMBL/GenBank/DDBJ databases">
        <title>Genomics and transcriptomics of the oil-accumulating basidiomycete yeast T. oleaginosus allow insights into substrate utilization and the diverse evolutionary trajectories of mating systems in fungi.</title>
        <authorList>
            <consortium name="DOE Joint Genome Institute"/>
            <person name="Kourist R."/>
            <person name="Kracht O."/>
            <person name="Bracharz F."/>
            <person name="Lipzen A."/>
            <person name="Nolan M."/>
            <person name="Ohm R."/>
            <person name="Grigoriev I."/>
            <person name="Sun S."/>
            <person name="Heitman J."/>
            <person name="Bruck T."/>
            <person name="Nowrousian M."/>
        </authorList>
    </citation>
    <scope>NUCLEOTIDE SEQUENCE [LARGE SCALE GENOMIC DNA]</scope>
    <source>
        <strain evidence="1 2">IBC0246</strain>
    </source>
</reference>
<keyword evidence="2" id="KW-1185">Reference proteome</keyword>
<dbReference type="EMBL" id="KQ087233">
    <property type="protein sequence ID" value="KLT40533.1"/>
    <property type="molecule type" value="Genomic_DNA"/>
</dbReference>
<name>A0A0J0XHJ5_9TREE</name>
<dbReference type="GeneID" id="28980172"/>
<dbReference type="RefSeq" id="XP_018277024.1">
    <property type="nucleotide sequence ID" value="XM_018419569.1"/>
</dbReference>
<gene>
    <name evidence="1" type="ORF">CC85DRAFT_148200</name>
</gene>
<organism evidence="1 2">
    <name type="scientific">Cutaneotrichosporon oleaginosum</name>
    <dbReference type="NCBI Taxonomy" id="879819"/>
    <lineage>
        <taxon>Eukaryota</taxon>
        <taxon>Fungi</taxon>
        <taxon>Dikarya</taxon>
        <taxon>Basidiomycota</taxon>
        <taxon>Agaricomycotina</taxon>
        <taxon>Tremellomycetes</taxon>
        <taxon>Trichosporonales</taxon>
        <taxon>Trichosporonaceae</taxon>
        <taxon>Cutaneotrichosporon</taxon>
    </lineage>
</organism>
<evidence type="ECO:0000313" key="2">
    <source>
        <dbReference type="Proteomes" id="UP000053611"/>
    </source>
</evidence>
<dbReference type="AlphaFoldDB" id="A0A0J0XHJ5"/>
<proteinExistence type="predicted"/>